<gene>
    <name evidence="2" type="ORF">QM012_006501</name>
</gene>
<feature type="region of interest" description="Disordered" evidence="1">
    <location>
        <begin position="343"/>
        <end position="555"/>
    </location>
</feature>
<feature type="compositionally biased region" description="Low complexity" evidence="1">
    <location>
        <begin position="244"/>
        <end position="256"/>
    </location>
</feature>
<sequence>MDVDASAPVLTLSPPSRPHSAPAAPILSRPKQFSWNPTDAAHLGPSRITITRLYQRAPKAPYHHLQPQPRLAQQTAPKSPGPQKKKRCVSLDAGPDPFHLQDSFSDPSDAEDADPVILQDLRSSSAPPENTNTPEPIPKPRISDDTAILHAFLSRAAASKRPMAAHKRESLENRRDSDVVRHALASTDKPEVLTDLDPNSPPLPPKEPSDDTNQKIESTKEESAVELPSSTPTKSKAPRRTTRTRTPVAAPKKPAKIAIRSAADHIALKRTEAQELALLTRSNTRKNKGKSIMPQARLLNIGDDIVSFEDSTEETAEAAVAEKAQSGRSAVRRGVQWNENLTHVREFESDSPDSPPKAKTRTSRVSARALEPFVPLTSAEEPLEEVALESAAMEVDNIEPKSQSGNQPPKESTPRAKAVPLKRKSRIATPARSSKLAVPKPVSTAPLLPPATSAPQPSEPLTTSLGTPKKPPTPFTALKAPSLSSRLEFAPPKNNAAGSAAAHTSSLPGLSSPAKKRVRTTLGKSAVRPATGQDESELPGLTSPAKRKRAGVKFS</sequence>
<comment type="caution">
    <text evidence="2">The sequence shown here is derived from an EMBL/GenBank/DDBJ whole genome shotgun (WGS) entry which is preliminary data.</text>
</comment>
<dbReference type="EMBL" id="JASGXD010000004">
    <property type="protein sequence ID" value="KAK6006091.1"/>
    <property type="molecule type" value="Genomic_DNA"/>
</dbReference>
<evidence type="ECO:0000313" key="3">
    <source>
        <dbReference type="Proteomes" id="UP001341245"/>
    </source>
</evidence>
<protein>
    <submittedName>
        <fullName evidence="2">Uncharacterized protein</fullName>
    </submittedName>
</protein>
<feature type="compositionally biased region" description="Basic and acidic residues" evidence="1">
    <location>
        <begin position="207"/>
        <end position="223"/>
    </location>
</feature>
<accession>A0ABR0TNU5</accession>
<feature type="compositionally biased region" description="Low complexity" evidence="1">
    <location>
        <begin position="443"/>
        <end position="456"/>
    </location>
</feature>
<evidence type="ECO:0000256" key="1">
    <source>
        <dbReference type="SAM" id="MobiDB-lite"/>
    </source>
</evidence>
<evidence type="ECO:0000313" key="2">
    <source>
        <dbReference type="EMBL" id="KAK6006091.1"/>
    </source>
</evidence>
<feature type="region of interest" description="Disordered" evidence="1">
    <location>
        <begin position="1"/>
        <end position="256"/>
    </location>
</feature>
<organism evidence="2 3">
    <name type="scientific">Aureobasidium pullulans</name>
    <name type="common">Black yeast</name>
    <name type="synonym">Pullularia pullulans</name>
    <dbReference type="NCBI Taxonomy" id="5580"/>
    <lineage>
        <taxon>Eukaryota</taxon>
        <taxon>Fungi</taxon>
        <taxon>Dikarya</taxon>
        <taxon>Ascomycota</taxon>
        <taxon>Pezizomycotina</taxon>
        <taxon>Dothideomycetes</taxon>
        <taxon>Dothideomycetidae</taxon>
        <taxon>Dothideales</taxon>
        <taxon>Saccotheciaceae</taxon>
        <taxon>Aureobasidium</taxon>
    </lineage>
</organism>
<reference evidence="2 3" key="1">
    <citation type="submission" date="2023-11" db="EMBL/GenBank/DDBJ databases">
        <title>Draft genome sequence and annotation of the polyextremotolerant black yeast-like fungus Aureobasidium pullulans NRRL 62042.</title>
        <authorList>
            <person name="Dielentheis-Frenken M.R.E."/>
            <person name="Wibberg D."/>
            <person name="Blank L.M."/>
            <person name="Tiso T."/>
        </authorList>
    </citation>
    <scope>NUCLEOTIDE SEQUENCE [LARGE SCALE GENOMIC DNA]</scope>
    <source>
        <strain evidence="2 3">NRRL 62042</strain>
    </source>
</reference>
<dbReference type="Proteomes" id="UP001341245">
    <property type="component" value="Unassembled WGS sequence"/>
</dbReference>
<keyword evidence="3" id="KW-1185">Reference proteome</keyword>
<feature type="compositionally biased region" description="Basic residues" evidence="1">
    <location>
        <begin position="545"/>
        <end position="555"/>
    </location>
</feature>
<feature type="compositionally biased region" description="Basic and acidic residues" evidence="1">
    <location>
        <begin position="166"/>
        <end position="181"/>
    </location>
</feature>
<proteinExistence type="predicted"/>
<feature type="compositionally biased region" description="Polar residues" evidence="1">
    <location>
        <begin position="400"/>
        <end position="410"/>
    </location>
</feature>
<name>A0ABR0TNU5_AURPU</name>